<gene>
    <name evidence="2" type="ORF">HMPREF3187_00458</name>
</gene>
<dbReference type="AlphaFoldDB" id="A0A133Y3J4"/>
<evidence type="ECO:0000313" key="2">
    <source>
        <dbReference type="EMBL" id="KXB37741.1"/>
    </source>
</evidence>
<keyword evidence="1" id="KW-0472">Membrane</keyword>
<feature type="transmembrane region" description="Helical" evidence="1">
    <location>
        <begin position="42"/>
        <end position="74"/>
    </location>
</feature>
<evidence type="ECO:0000313" key="3">
    <source>
        <dbReference type="Proteomes" id="UP000070422"/>
    </source>
</evidence>
<keyword evidence="1" id="KW-1133">Transmembrane helix</keyword>
<comment type="caution">
    <text evidence="2">The sequence shown here is derived from an EMBL/GenBank/DDBJ whole genome shotgun (WGS) entry which is preliminary data.</text>
</comment>
<feature type="transmembrane region" description="Helical" evidence="1">
    <location>
        <begin position="189"/>
        <end position="206"/>
    </location>
</feature>
<feature type="transmembrane region" description="Helical" evidence="1">
    <location>
        <begin position="382"/>
        <end position="401"/>
    </location>
</feature>
<feature type="transmembrane region" description="Helical" evidence="1">
    <location>
        <begin position="86"/>
        <end position="103"/>
    </location>
</feature>
<dbReference type="Proteomes" id="UP000070422">
    <property type="component" value="Unassembled WGS sequence"/>
</dbReference>
<reference evidence="2 3" key="1">
    <citation type="submission" date="2016-01" db="EMBL/GenBank/DDBJ databases">
        <authorList>
            <person name="Oliw E.H."/>
        </authorList>
    </citation>
    <scope>NUCLEOTIDE SEQUENCE [LARGE SCALE GENOMIC DNA]</scope>
    <source>
        <strain evidence="2 3">KA00635</strain>
    </source>
</reference>
<dbReference type="STRING" id="87541.AWM71_02000"/>
<proteinExistence type="predicted"/>
<evidence type="ECO:0000256" key="1">
    <source>
        <dbReference type="SAM" id="Phobius"/>
    </source>
</evidence>
<name>A0A133Y3J4_9LACT</name>
<feature type="transmembrane region" description="Helical" evidence="1">
    <location>
        <begin position="413"/>
        <end position="432"/>
    </location>
</feature>
<dbReference type="EMBL" id="LSCQ01000020">
    <property type="protein sequence ID" value="KXB37741.1"/>
    <property type="molecule type" value="Genomic_DNA"/>
</dbReference>
<dbReference type="RefSeq" id="WP_060936529.1">
    <property type="nucleotide sequence ID" value="NZ_JASOZP010000001.1"/>
</dbReference>
<feature type="transmembrane region" description="Helical" evidence="1">
    <location>
        <begin position="352"/>
        <end position="370"/>
    </location>
</feature>
<protein>
    <recommendedName>
        <fullName evidence="4">Glycosyltransferase RgtA/B/C/D-like domain-containing protein</fullName>
    </recommendedName>
</protein>
<dbReference type="PATRIC" id="fig|87541.4.peg.460"/>
<keyword evidence="1" id="KW-0812">Transmembrane</keyword>
<feature type="transmembrane region" description="Helical" evidence="1">
    <location>
        <begin position="444"/>
        <end position="464"/>
    </location>
</feature>
<organism evidence="2 3">
    <name type="scientific">Aerococcus christensenii</name>
    <dbReference type="NCBI Taxonomy" id="87541"/>
    <lineage>
        <taxon>Bacteria</taxon>
        <taxon>Bacillati</taxon>
        <taxon>Bacillota</taxon>
        <taxon>Bacilli</taxon>
        <taxon>Lactobacillales</taxon>
        <taxon>Aerococcaceae</taxon>
        <taxon>Aerococcus</taxon>
    </lineage>
</organism>
<feature type="transmembrane region" description="Helical" evidence="1">
    <location>
        <begin position="218"/>
        <end position="235"/>
    </location>
</feature>
<sequence length="581" mass="66272">MKSAALLFIFLLSHLGYGLWVKKWMRMPWTLVSLFVISLESLVLYLGALLGGLPFFIYGVFGLGLIALVAGLVLSPRQEFKGKLDWRLVTLGVMFLFGVWYLSKNGFYHNDDFSHWGTMVKFLYQEGRLPQAGDKLISFYIYPPTTALFVDYFVTMVGFSEGHMLVGQFLIILSSLSAIFSLKDRPKTVLPYLSQVAMVGFFLLTLHDSLLTTLMVDSLLALIALASLAYIRYYSQNKVYQVISVSVILNFLCLVKRSALILVIFSLVYYAYSLRYSDVGKSLKRKCLAFVGVFSFLGYFLWEAHIKANFSQLGHAKHAVSAANKTGDFYRGILQKFVAQVLNWHTLSFRSLALLIVMIGGVWIISRYWFKEGMHLKKVVFSLLTILGVYWIGLLATYWFAMPIEDAVRIATYGRYMETILIYMSGIYFMTLNDYLSQVDKEEMTGFKFGIIGLMLGVFLLGSFHKAYTEYHSAAEGLYSQPRQIRGLLADKSLKAHQRYLVVTGDISSDRFYYYVCAHYFWTPEVHISSHDFHAEDLQKVDKVLVLQPRNESFQTYCKTHLSKEVSPGLYEAGTLLGDKK</sequence>
<evidence type="ECO:0008006" key="4">
    <source>
        <dbReference type="Google" id="ProtNLM"/>
    </source>
</evidence>
<feature type="transmembrane region" description="Helical" evidence="1">
    <location>
        <begin position="162"/>
        <end position="182"/>
    </location>
</feature>
<feature type="transmembrane region" description="Helical" evidence="1">
    <location>
        <begin position="283"/>
        <end position="302"/>
    </location>
</feature>
<accession>A0A133Y3J4</accession>
<dbReference type="OrthoDB" id="2787347at2"/>
<feature type="transmembrane region" description="Helical" evidence="1">
    <location>
        <begin position="247"/>
        <end position="271"/>
    </location>
</feature>